<dbReference type="GeneID" id="75142156"/>
<feature type="transmembrane region" description="Helical" evidence="1">
    <location>
        <begin position="334"/>
        <end position="353"/>
    </location>
</feature>
<sequence>MTSNKLSLRFIILLFIVGFIVFFFRFPQPIITPTIYAEDGIWIGSALSNGWMHTFIHARPDYFVFFNIFFLFIASYLSSFFSGSELLLLPFFIACISYSFYSFTSIVVYITARKYSNSSIAFLAFLMSLFIPLGLSQAESIGTLVQVGFYMPVLSVCFHLFRSESKSVLKRTALDVVIFLMAATNPVNFAITGVYLVAKLFSVDNKNKFIIGMLPLLISLLVLFLIIAPRMNGSGGVMGFYNADNLIEMITARSILYPFIFPFYGKLNDTISIAFSVVYAAFVVFIFVKSEKNIRLAIAMIASTLIIYCVATTAGRSGITGLLNNYSSTYPDRYFMGINILSILLFTLCISQVKNRTIRYIFIAILFVIYILGSKSLFESTQEKRRIALDYVYINTLCNASDEGNGFSRIVILPSTDWYIRVPSQYVKSIYCIKN</sequence>
<name>A0ABY5UMQ0_9GAMM</name>
<feature type="transmembrane region" description="Helical" evidence="1">
    <location>
        <begin position="173"/>
        <end position="197"/>
    </location>
</feature>
<accession>A0ABY5UMQ0</accession>
<feature type="transmembrane region" description="Helical" evidence="1">
    <location>
        <begin position="87"/>
        <end position="112"/>
    </location>
</feature>
<dbReference type="RefSeq" id="WP_050151470.1">
    <property type="nucleotide sequence ID" value="NZ_CABHWQ010000021.1"/>
</dbReference>
<dbReference type="EMBL" id="CP104006">
    <property type="protein sequence ID" value="UWM44738.1"/>
    <property type="molecule type" value="Genomic_DNA"/>
</dbReference>
<keyword evidence="1" id="KW-0812">Transmembrane</keyword>
<feature type="transmembrane region" description="Helical" evidence="1">
    <location>
        <begin position="62"/>
        <end position="81"/>
    </location>
</feature>
<feature type="transmembrane region" description="Helical" evidence="1">
    <location>
        <begin position="270"/>
        <end position="288"/>
    </location>
</feature>
<feature type="transmembrane region" description="Helical" evidence="1">
    <location>
        <begin position="360"/>
        <end position="378"/>
    </location>
</feature>
<keyword evidence="1" id="KW-1133">Transmembrane helix</keyword>
<feature type="transmembrane region" description="Helical" evidence="1">
    <location>
        <begin position="119"/>
        <end position="135"/>
    </location>
</feature>
<feature type="transmembrane region" description="Helical" evidence="1">
    <location>
        <begin position="209"/>
        <end position="228"/>
    </location>
</feature>
<evidence type="ECO:0000313" key="2">
    <source>
        <dbReference type="EMBL" id="UWM44738.1"/>
    </source>
</evidence>
<organism evidence="2 3">
    <name type="scientific">Yersinia alsatica</name>
    <dbReference type="NCBI Taxonomy" id="2890317"/>
    <lineage>
        <taxon>Bacteria</taxon>
        <taxon>Pseudomonadati</taxon>
        <taxon>Pseudomonadota</taxon>
        <taxon>Gammaproteobacteria</taxon>
        <taxon>Enterobacterales</taxon>
        <taxon>Yersiniaceae</taxon>
        <taxon>Yersinia</taxon>
    </lineage>
</organism>
<keyword evidence="3" id="KW-1185">Reference proteome</keyword>
<keyword evidence="1" id="KW-0472">Membrane</keyword>
<feature type="transmembrane region" description="Helical" evidence="1">
    <location>
        <begin position="240"/>
        <end position="264"/>
    </location>
</feature>
<dbReference type="Proteomes" id="UP001057860">
    <property type="component" value="Chromosome"/>
</dbReference>
<feature type="transmembrane region" description="Helical" evidence="1">
    <location>
        <begin position="6"/>
        <end position="24"/>
    </location>
</feature>
<reference evidence="2" key="1">
    <citation type="submission" date="2022-08" db="EMBL/GenBank/DDBJ databases">
        <authorList>
            <person name="Bogun A."/>
            <person name="Kislichkina A."/>
            <person name="Solomentsev V."/>
            <person name="Skryabin Y."/>
            <person name="Sizova A."/>
            <person name="Platonov M."/>
            <person name="Dentovskaya S."/>
        </authorList>
    </citation>
    <scope>NUCLEOTIDE SEQUENCE</scope>
    <source>
        <strain evidence="2">SCPM-O-B-7604</strain>
    </source>
</reference>
<protein>
    <submittedName>
        <fullName evidence="2">Uncharacterized protein</fullName>
    </submittedName>
</protein>
<evidence type="ECO:0000256" key="1">
    <source>
        <dbReference type="SAM" id="Phobius"/>
    </source>
</evidence>
<gene>
    <name evidence="2" type="ORF">N0H69_19115</name>
</gene>
<feature type="transmembrane region" description="Helical" evidence="1">
    <location>
        <begin position="141"/>
        <end position="161"/>
    </location>
</feature>
<feature type="transmembrane region" description="Helical" evidence="1">
    <location>
        <begin position="295"/>
        <end position="314"/>
    </location>
</feature>
<evidence type="ECO:0000313" key="3">
    <source>
        <dbReference type="Proteomes" id="UP001057860"/>
    </source>
</evidence>
<proteinExistence type="predicted"/>